<evidence type="ECO:0000256" key="5">
    <source>
        <dbReference type="ARBA" id="ARBA00023136"/>
    </source>
</evidence>
<comment type="caution">
    <text evidence="10">The sequence shown here is derived from an EMBL/GenBank/DDBJ whole genome shotgun (WGS) entry which is preliminary data.</text>
</comment>
<reference evidence="10 11" key="1">
    <citation type="submission" date="2018-03" db="EMBL/GenBank/DDBJ databases">
        <title>Genomes of Pezizomycetes fungi and the evolution of truffles.</title>
        <authorList>
            <person name="Murat C."/>
            <person name="Payen T."/>
            <person name="Noel B."/>
            <person name="Kuo A."/>
            <person name="Martin F.M."/>
        </authorList>
    </citation>
    <scope>NUCLEOTIDE SEQUENCE [LARGE SCALE GENOMIC DNA]</scope>
    <source>
        <strain evidence="10">091103-1</strain>
    </source>
</reference>
<evidence type="ECO:0000313" key="11">
    <source>
        <dbReference type="Proteomes" id="UP000246991"/>
    </source>
</evidence>
<keyword evidence="4" id="KW-1133">Transmembrane helix</keyword>
<evidence type="ECO:0000256" key="2">
    <source>
        <dbReference type="ARBA" id="ARBA00022692"/>
    </source>
</evidence>
<protein>
    <recommendedName>
        <fullName evidence="9">WSC domain-containing protein</fullName>
    </recommendedName>
</protein>
<proteinExistence type="predicted"/>
<dbReference type="SUPFAM" id="SSF50998">
    <property type="entry name" value="Quinoprotein alcohol dehydrogenase-like"/>
    <property type="match status" value="1"/>
</dbReference>
<dbReference type="OrthoDB" id="5985073at2759"/>
<evidence type="ECO:0000259" key="9">
    <source>
        <dbReference type="PROSITE" id="PS51212"/>
    </source>
</evidence>
<feature type="region of interest" description="Disordered" evidence="7">
    <location>
        <begin position="1056"/>
        <end position="1175"/>
    </location>
</feature>
<accession>A0A317SJM8</accession>
<dbReference type="EMBL" id="PYWC01000058">
    <property type="protein sequence ID" value="PWW74632.1"/>
    <property type="molecule type" value="Genomic_DNA"/>
</dbReference>
<keyword evidence="3 8" id="KW-0732">Signal</keyword>
<evidence type="ECO:0000256" key="6">
    <source>
        <dbReference type="ARBA" id="ARBA00023180"/>
    </source>
</evidence>
<keyword evidence="6" id="KW-0325">Glycoprotein</keyword>
<comment type="subcellular location">
    <subcellularLocation>
        <location evidence="1">Membrane</location>
        <topology evidence="1">Single-pass membrane protein</topology>
    </subcellularLocation>
</comment>
<dbReference type="GO" id="GO:0005886">
    <property type="term" value="C:plasma membrane"/>
    <property type="evidence" value="ECO:0007669"/>
    <property type="project" value="TreeGrafter"/>
</dbReference>
<evidence type="ECO:0000256" key="1">
    <source>
        <dbReference type="ARBA" id="ARBA00004167"/>
    </source>
</evidence>
<feature type="signal peptide" evidence="8">
    <location>
        <begin position="1"/>
        <end position="30"/>
    </location>
</feature>
<evidence type="ECO:0000256" key="8">
    <source>
        <dbReference type="SAM" id="SignalP"/>
    </source>
</evidence>
<feature type="domain" description="WSC" evidence="9">
    <location>
        <begin position="1182"/>
        <end position="1274"/>
    </location>
</feature>
<dbReference type="Gene3D" id="2.60.40.10">
    <property type="entry name" value="Immunoglobulins"/>
    <property type="match status" value="2"/>
</dbReference>
<dbReference type="InterPro" id="IPR051836">
    <property type="entry name" value="Kremen_rcpt"/>
</dbReference>
<dbReference type="PROSITE" id="PS51212">
    <property type="entry name" value="WSC"/>
    <property type="match status" value="1"/>
</dbReference>
<dbReference type="InterPro" id="IPR011047">
    <property type="entry name" value="Quinoprotein_ADH-like_sf"/>
</dbReference>
<name>A0A317SJM8_9PEZI</name>
<organism evidence="10 11">
    <name type="scientific">Tuber magnatum</name>
    <name type="common">white Piedmont truffle</name>
    <dbReference type="NCBI Taxonomy" id="42249"/>
    <lineage>
        <taxon>Eukaryota</taxon>
        <taxon>Fungi</taxon>
        <taxon>Dikarya</taxon>
        <taxon>Ascomycota</taxon>
        <taxon>Pezizomycotina</taxon>
        <taxon>Pezizomycetes</taxon>
        <taxon>Pezizales</taxon>
        <taxon>Tuberaceae</taxon>
        <taxon>Tuber</taxon>
    </lineage>
</organism>
<dbReference type="STRING" id="42249.A0A317SJM8"/>
<dbReference type="PANTHER" id="PTHR24269">
    <property type="entry name" value="KREMEN PROTEIN"/>
    <property type="match status" value="1"/>
</dbReference>
<keyword evidence="2" id="KW-0812">Transmembrane</keyword>
<feature type="compositionally biased region" description="Low complexity" evidence="7">
    <location>
        <begin position="1056"/>
        <end position="1166"/>
    </location>
</feature>
<dbReference type="InterPro" id="IPR013783">
    <property type="entry name" value="Ig-like_fold"/>
</dbReference>
<evidence type="ECO:0000256" key="4">
    <source>
        <dbReference type="ARBA" id="ARBA00022989"/>
    </source>
</evidence>
<keyword evidence="5" id="KW-0472">Membrane</keyword>
<dbReference type="PANTHER" id="PTHR24269:SF16">
    <property type="entry name" value="PROTEIN SLG1"/>
    <property type="match status" value="1"/>
</dbReference>
<dbReference type="Pfam" id="PF01822">
    <property type="entry name" value="WSC"/>
    <property type="match status" value="1"/>
</dbReference>
<dbReference type="SMART" id="SM00321">
    <property type="entry name" value="WSC"/>
    <property type="match status" value="1"/>
</dbReference>
<dbReference type="InterPro" id="IPR002889">
    <property type="entry name" value="WSC_carb-bd"/>
</dbReference>
<evidence type="ECO:0000256" key="7">
    <source>
        <dbReference type="SAM" id="MobiDB-lite"/>
    </source>
</evidence>
<keyword evidence="11" id="KW-1185">Reference proteome</keyword>
<feature type="chain" id="PRO_5016325574" description="WSC domain-containing protein" evidence="8">
    <location>
        <begin position="31"/>
        <end position="1293"/>
    </location>
</feature>
<evidence type="ECO:0000313" key="10">
    <source>
        <dbReference type="EMBL" id="PWW74632.1"/>
    </source>
</evidence>
<gene>
    <name evidence="10" type="ORF">C7212DRAFT_365049</name>
</gene>
<evidence type="ECO:0000256" key="3">
    <source>
        <dbReference type="ARBA" id="ARBA00022729"/>
    </source>
</evidence>
<dbReference type="Proteomes" id="UP000246991">
    <property type="component" value="Unassembled WGS sequence"/>
</dbReference>
<sequence length="1293" mass="135874">MKAMLGFLRTGRSDWPLFLVLYVFVSLCVGAPTDNVRDADQAQSGYLDNHNMDPAIVQGPTFGQLWRVKMGGEVGGLNEQFYAKPLVYTPKAAGSKQVLFVASETNWVYVMDAVTGVTLRSKQVATPFLVSDIGCNDISGFIGITGTPIIDPATDTVYFYAKSYPGAERGVYNGAYWIHALDVNNLNDRPGFPKKIDGSVADNDPTRYFHGGTHLQRTSLSMINNIVYAGFGGHCDKYNFTGWVVGVDKTTAEVKATFATESGAFAPQQDGTFEGGGGGAGIWMSGMSISSDSPNRLFYVTGNGEGHQNKEIPASGRNPLGTLDEAIVNMRIDQATGKLSLQDYFEPYEYISMDAGDRDLGSGGIALLDPNTFSGTDAARLGVTVGKNGKAYIVNLDNLGGFKMGPAGSDAVVQTLQMPGGGSVFGGSGSYPLEGGYIYMTPVGYPTLVYRFGRDANGRAAFTQVAQTDENSAGRVGVGVPTITTFKGQAGTAILWIADVDGGLRAYRAVPENGKMIRIQLPPTPSVAKFQRPSFGDGRLYLSTSNGYIQCLGSPVSLPLNCTSPISFGDLTIGSKRVLQVNCTALIAITKVDGITLSNPLFTASNTSLPTGSLVKGQSFSFPVTFDLTNATIKDIPGTSVPSVKPGITSGALNIMTTNGASGFANLQPIVVSGNLVSALPFLTISPIEADFGGIVIGSAAAEAGVPGSMVVQNVGSTDMHIAGYGWTLDSLEGGNPEWINVTENSATNHTVGPRFYAVDLPAVGSTVGPGQSITVNLNFKPYAVGNYHSVFQIWSDGGAQYILLTGVATIEPKAVLEVSTAEGGWTTGDFIDFGPQLAGVSLIRQIRLSNTGGSALTITKSKPPEGAELTATNPTGDLSEGLKIAPGSSAIGSVLFQPAVRPVNLVPKPINGSWTLNTDDLTFGVHNVLVQGVILSRQLGPLLPDGTSRYKYLGCYKDTVAGRLLDKNNNLGLNNENGICQQTCLGQGYIFAGTDMYSHSCGIAKKLTGEYSTTRNVADKTQACGGDGAFINIYYDSLRYNGVATTVTTTTAKSTTTTSSTSTSASSVTTTTTSSSSNTTISTSSSSGSIASSTTSTTSSNSTLTTTTNSTTATDSTTSISSSSSTITTGTSSITTVTDSTTSDTTTSTSSSSTTTDTTSTSTSTQPTYTGPPRYVTQYNNYTLRGCWTEATKGRALKSKSLSIANMTVDMCWGMCNHYQFFGLEYSKECYCGDILQPGSENSTSGYLCNMKCGGNSTIYCGGRSRLNLYQFNATLQNSSRVLVSLDLPLAE</sequence>